<dbReference type="Proteomes" id="UP000419144">
    <property type="component" value="Unassembled WGS sequence"/>
</dbReference>
<keyword evidence="1" id="KW-0479">Metal-binding</keyword>
<dbReference type="PANTHER" id="PTHR14991">
    <property type="entry name" value="RING FINGER PROTEIN 32"/>
    <property type="match status" value="1"/>
</dbReference>
<dbReference type="OrthoDB" id="8062037at2759"/>
<feature type="region of interest" description="Disordered" evidence="2">
    <location>
        <begin position="421"/>
        <end position="443"/>
    </location>
</feature>
<keyword evidence="5" id="KW-1185">Reference proteome</keyword>
<name>A0A640KYY8_LEITA</name>
<evidence type="ECO:0000256" key="1">
    <source>
        <dbReference type="PROSITE-ProRule" id="PRU00175"/>
    </source>
</evidence>
<dbReference type="PANTHER" id="PTHR14991:SF0">
    <property type="entry name" value="RING FINGER PROTEIN 32"/>
    <property type="match status" value="1"/>
</dbReference>
<protein>
    <submittedName>
        <fullName evidence="4">Ring finger domain containing protein, putative</fullName>
    </submittedName>
</protein>
<comment type="caution">
    <text evidence="4">The sequence shown here is derived from an EMBL/GenBank/DDBJ whole genome shotgun (WGS) entry which is preliminary data.</text>
</comment>
<sequence length="561" mass="60723">MPSVVYAKSLPSLGPPLCNWGTTQPGAGVNRNTRRDKLGLWSAVALQQHFAATGGRGGLPLPLSASESHSHEERGGTASRGDNPSSSSGDVFVDLRSHLGPAPSVTGRMHRPTLAQRMGLVPGPLPAPSAEDWRVIVHRALLREQQHSRDTRSPGANPSVCAICQMSHSISLDEGQVILSCSHVFHAQCFRSFERYVRAQQRADALGVAEVTAPLACPVCRTQNYYKRVFYEGKAVAQRAAIIKVQAAVRGLLARRAYTKLRLDSNPEFRTRYVQERLTRLSAAWETFCEEQQQRRVTLQTALAVHHQMARALHLSEEAWAELWRKAVYGTSTSVETEGSAALSTTGASLQCPICLERIRCTQCPGTGAAAFHVGGERRLVGEEVVAAMRMAYEARKADKRLPSVRSKLARETDGVLVGAAGKSAASRKTGKPLTATPGAAGSRGIGKIASRCAPRHRRERQKGVPQPAAAPSFSDHGIALAATLSSPKVEGVNAEEATVVLPHSGVLLSCGHYFHSACIDCYERFNDRHSLEMSEQDGRAAVIFPNRCPICRSGYAKHPM</sequence>
<organism evidence="4 5">
    <name type="scientific">Leishmania tarentolae</name>
    <name type="common">Sauroleishmania tarentolae</name>
    <dbReference type="NCBI Taxonomy" id="5689"/>
    <lineage>
        <taxon>Eukaryota</taxon>
        <taxon>Discoba</taxon>
        <taxon>Euglenozoa</taxon>
        <taxon>Kinetoplastea</taxon>
        <taxon>Metakinetoplastina</taxon>
        <taxon>Trypanosomatida</taxon>
        <taxon>Trypanosomatidae</taxon>
        <taxon>Leishmaniinae</taxon>
        <taxon>Leishmania</taxon>
        <taxon>lizard Leishmania</taxon>
    </lineage>
</organism>
<feature type="region of interest" description="Disordered" evidence="2">
    <location>
        <begin position="57"/>
        <end position="109"/>
    </location>
</feature>
<dbReference type="SUPFAM" id="SSF57850">
    <property type="entry name" value="RING/U-box"/>
    <property type="match status" value="2"/>
</dbReference>
<dbReference type="VEuPathDB" id="TriTrypDB:LtaPh_3525461"/>
<feature type="domain" description="RING-type" evidence="3">
    <location>
        <begin position="161"/>
        <end position="221"/>
    </location>
</feature>
<accession>A0A640KYY8</accession>
<evidence type="ECO:0000259" key="3">
    <source>
        <dbReference type="PROSITE" id="PS50089"/>
    </source>
</evidence>
<gene>
    <name evidence="4" type="ORF">LtaPh_3525461</name>
</gene>
<dbReference type="PROSITE" id="PS50096">
    <property type="entry name" value="IQ"/>
    <property type="match status" value="1"/>
</dbReference>
<keyword evidence="1" id="KW-0862">Zinc</keyword>
<reference evidence="4" key="1">
    <citation type="submission" date="2019-11" db="EMBL/GenBank/DDBJ databases">
        <title>Leishmania tarentolae CDS.</title>
        <authorList>
            <person name="Goto Y."/>
            <person name="Yamagishi J."/>
        </authorList>
    </citation>
    <scope>NUCLEOTIDE SEQUENCE [LARGE SCALE GENOMIC DNA]</scope>
    <source>
        <strain evidence="4">Parrot Tar II</strain>
    </source>
</reference>
<dbReference type="InterPro" id="IPR042862">
    <property type="entry name" value="RNF32"/>
</dbReference>
<feature type="compositionally biased region" description="Polar residues" evidence="2">
    <location>
        <begin position="80"/>
        <end position="89"/>
    </location>
</feature>
<evidence type="ECO:0000256" key="2">
    <source>
        <dbReference type="SAM" id="MobiDB-lite"/>
    </source>
</evidence>
<dbReference type="Pfam" id="PF00612">
    <property type="entry name" value="IQ"/>
    <property type="match status" value="1"/>
</dbReference>
<dbReference type="InterPro" id="IPR000048">
    <property type="entry name" value="IQ_motif_EF-hand-BS"/>
</dbReference>
<dbReference type="AlphaFoldDB" id="A0A640KYY8"/>
<keyword evidence="1" id="KW-0863">Zinc-finger</keyword>
<dbReference type="PROSITE" id="PS50089">
    <property type="entry name" value="ZF_RING_2"/>
    <property type="match status" value="1"/>
</dbReference>
<proteinExistence type="predicted"/>
<dbReference type="GO" id="GO:0008270">
    <property type="term" value="F:zinc ion binding"/>
    <property type="evidence" value="ECO:0007669"/>
    <property type="project" value="UniProtKB-KW"/>
</dbReference>
<dbReference type="InterPro" id="IPR013083">
    <property type="entry name" value="Znf_RING/FYVE/PHD"/>
</dbReference>
<dbReference type="EMBL" id="BLBS01000056">
    <property type="protein sequence ID" value="GET92767.1"/>
    <property type="molecule type" value="Genomic_DNA"/>
</dbReference>
<evidence type="ECO:0000313" key="5">
    <source>
        <dbReference type="Proteomes" id="UP000419144"/>
    </source>
</evidence>
<evidence type="ECO:0000313" key="4">
    <source>
        <dbReference type="EMBL" id="GET92767.1"/>
    </source>
</evidence>
<dbReference type="InterPro" id="IPR001841">
    <property type="entry name" value="Znf_RING"/>
</dbReference>
<dbReference type="SMART" id="SM00184">
    <property type="entry name" value="RING"/>
    <property type="match status" value="2"/>
</dbReference>
<dbReference type="Gene3D" id="3.30.40.10">
    <property type="entry name" value="Zinc/RING finger domain, C3HC4 (zinc finger)"/>
    <property type="match status" value="2"/>
</dbReference>